<name>A0A0D5XVJ1_9PSED</name>
<dbReference type="AlphaFoldDB" id="A0A0D5XVJ1"/>
<dbReference type="EMBL" id="CP011110">
    <property type="protein sequence ID" value="AKA22694.1"/>
    <property type="molecule type" value="Genomic_DNA"/>
</dbReference>
<proteinExistence type="predicted"/>
<dbReference type="Proteomes" id="UP000032748">
    <property type="component" value="Chromosome"/>
</dbReference>
<accession>A0A0D5XVJ1</accession>
<sequence>MPLQPGRGRSCRAVQFGEGDQGCFVAPVVQKTIGQSVRDRMGVKLQTFRKIRIRNVAIVVVRSHYFVQAAVLSHLPQGPKHAALRIHYA</sequence>
<gene>
    <name evidence="1" type="ORF">PCL1606_12390</name>
</gene>
<reference evidence="1 2" key="1">
    <citation type="journal article" date="2015" name="Mol. Plant Microbe Interact.">
        <title>Comparative Genomic Analysis of Pseudomonas chlororaphis PCL1606 Reveals New Insight into Antifungal Compounds Involved in Biocontrol.</title>
        <authorList>
            <person name="Calderon C.E."/>
            <person name="Ramos C."/>
            <person name="de Vicente A."/>
            <person name="Cazorla F.M."/>
        </authorList>
    </citation>
    <scope>NUCLEOTIDE SEQUENCE [LARGE SCALE GENOMIC DNA]</scope>
    <source>
        <strain evidence="1 2">PCL1606</strain>
    </source>
</reference>
<evidence type="ECO:0000313" key="1">
    <source>
        <dbReference type="EMBL" id="AKA22694.1"/>
    </source>
</evidence>
<organism evidence="1 2">
    <name type="scientific">Pseudomonas chlororaphis</name>
    <dbReference type="NCBI Taxonomy" id="587753"/>
    <lineage>
        <taxon>Bacteria</taxon>
        <taxon>Pseudomonadati</taxon>
        <taxon>Pseudomonadota</taxon>
        <taxon>Gammaproteobacteria</taxon>
        <taxon>Pseudomonadales</taxon>
        <taxon>Pseudomonadaceae</taxon>
        <taxon>Pseudomonas</taxon>
    </lineage>
</organism>
<dbReference type="KEGG" id="pcz:PCL1606_12390"/>
<protein>
    <submittedName>
        <fullName evidence="1">Uncharacterized protein</fullName>
    </submittedName>
</protein>
<evidence type="ECO:0000313" key="2">
    <source>
        <dbReference type="Proteomes" id="UP000032748"/>
    </source>
</evidence>